<accession>A0A195AWP0</accession>
<feature type="region of interest" description="Disordered" evidence="1">
    <location>
        <begin position="1"/>
        <end position="33"/>
    </location>
</feature>
<reference evidence="2 3" key="1">
    <citation type="submission" date="2015-09" db="EMBL/GenBank/DDBJ databases">
        <title>Atta colombica WGS genome.</title>
        <authorList>
            <person name="Nygaard S."/>
            <person name="Hu H."/>
            <person name="Boomsma J."/>
            <person name="Zhang G."/>
        </authorList>
    </citation>
    <scope>NUCLEOTIDE SEQUENCE [LARGE SCALE GENOMIC DNA]</scope>
    <source>
        <strain evidence="2">Treedump-2</strain>
        <tissue evidence="2">Whole body</tissue>
    </source>
</reference>
<dbReference type="EMBL" id="KQ976731">
    <property type="protein sequence ID" value="KYM76384.1"/>
    <property type="molecule type" value="Genomic_DNA"/>
</dbReference>
<feature type="compositionally biased region" description="Acidic residues" evidence="1">
    <location>
        <begin position="1"/>
        <end position="10"/>
    </location>
</feature>
<gene>
    <name evidence="2" type="ORF">ALC53_13411</name>
</gene>
<evidence type="ECO:0000313" key="3">
    <source>
        <dbReference type="Proteomes" id="UP000078540"/>
    </source>
</evidence>
<organism evidence="2 3">
    <name type="scientific">Atta colombica</name>
    <dbReference type="NCBI Taxonomy" id="520822"/>
    <lineage>
        <taxon>Eukaryota</taxon>
        <taxon>Metazoa</taxon>
        <taxon>Ecdysozoa</taxon>
        <taxon>Arthropoda</taxon>
        <taxon>Hexapoda</taxon>
        <taxon>Insecta</taxon>
        <taxon>Pterygota</taxon>
        <taxon>Neoptera</taxon>
        <taxon>Endopterygota</taxon>
        <taxon>Hymenoptera</taxon>
        <taxon>Apocrita</taxon>
        <taxon>Aculeata</taxon>
        <taxon>Formicoidea</taxon>
        <taxon>Formicidae</taxon>
        <taxon>Myrmicinae</taxon>
        <taxon>Atta</taxon>
    </lineage>
</organism>
<dbReference type="AlphaFoldDB" id="A0A195AWP0"/>
<name>A0A195AWP0_9HYME</name>
<protein>
    <submittedName>
        <fullName evidence="2">Uncharacterized protein</fullName>
    </submittedName>
</protein>
<proteinExistence type="predicted"/>
<evidence type="ECO:0000256" key="1">
    <source>
        <dbReference type="SAM" id="MobiDB-lite"/>
    </source>
</evidence>
<evidence type="ECO:0000313" key="2">
    <source>
        <dbReference type="EMBL" id="KYM76384.1"/>
    </source>
</evidence>
<dbReference type="Proteomes" id="UP000078540">
    <property type="component" value="Unassembled WGS sequence"/>
</dbReference>
<keyword evidence="3" id="KW-1185">Reference proteome</keyword>
<sequence>MEEEEEDAEAEGGGYHGYQKPQSPPPTMREVSLTPGKATAYQHVPVVHSYIPNTEIFLNSFQFINWIPQNLAELIERIAAITKNRQQSRVQWTDLSTWRTT</sequence>